<evidence type="ECO:0000256" key="5">
    <source>
        <dbReference type="ARBA" id="ARBA00022829"/>
    </source>
</evidence>
<gene>
    <name evidence="10 14" type="primary">xerC</name>
    <name evidence="14" type="ORF">Q4T40_08535</name>
</gene>
<keyword evidence="8 10" id="KW-0233">DNA recombination</keyword>
<feature type="active site" evidence="10">
    <location>
        <position position="151"/>
    </location>
</feature>
<keyword evidence="9 10" id="KW-0131">Cell cycle</keyword>
<evidence type="ECO:0000256" key="1">
    <source>
        <dbReference type="ARBA" id="ARBA00004496"/>
    </source>
</evidence>
<feature type="active site" evidence="10">
    <location>
        <position position="273"/>
    </location>
</feature>
<proteinExistence type="inferred from homology"/>
<dbReference type="Pfam" id="PF00589">
    <property type="entry name" value="Phage_integrase"/>
    <property type="match status" value="1"/>
</dbReference>
<evidence type="ECO:0000256" key="2">
    <source>
        <dbReference type="ARBA" id="ARBA00006657"/>
    </source>
</evidence>
<evidence type="ECO:0000256" key="7">
    <source>
        <dbReference type="ARBA" id="ARBA00023125"/>
    </source>
</evidence>
<evidence type="ECO:0000256" key="9">
    <source>
        <dbReference type="ARBA" id="ARBA00023306"/>
    </source>
</evidence>
<keyword evidence="15" id="KW-1185">Reference proteome</keyword>
<dbReference type="PANTHER" id="PTHR30349">
    <property type="entry name" value="PHAGE INTEGRASE-RELATED"/>
    <property type="match status" value="1"/>
</dbReference>
<dbReference type="Gene3D" id="1.10.443.10">
    <property type="entry name" value="Intergrase catalytic core"/>
    <property type="match status" value="1"/>
</dbReference>
<evidence type="ECO:0000313" key="14">
    <source>
        <dbReference type="EMBL" id="MDT8901281.1"/>
    </source>
</evidence>
<dbReference type="HAMAP" id="MF_01808">
    <property type="entry name" value="Recomb_XerC_XerD"/>
    <property type="match status" value="1"/>
</dbReference>
<evidence type="ECO:0000256" key="10">
    <source>
        <dbReference type="HAMAP-Rule" id="MF_01808"/>
    </source>
</evidence>
<name>A0ABU3NZJ8_9FIRM</name>
<feature type="active site" evidence="10">
    <location>
        <position position="250"/>
    </location>
</feature>
<accession>A0ABU3NZJ8</accession>
<feature type="active site" description="O-(3'-phospho-DNA)-tyrosine intermediate" evidence="10">
    <location>
        <position position="282"/>
    </location>
</feature>
<dbReference type="InterPro" id="IPR011931">
    <property type="entry name" value="Recomb_XerC"/>
</dbReference>
<evidence type="ECO:0000256" key="8">
    <source>
        <dbReference type="ARBA" id="ARBA00023172"/>
    </source>
</evidence>
<feature type="domain" description="Tyr recombinase" evidence="12">
    <location>
        <begin position="112"/>
        <end position="295"/>
    </location>
</feature>
<comment type="function">
    <text evidence="10">Site-specific tyrosine recombinase, which acts by catalyzing the cutting and rejoining of the recombining DNA molecules. The XerC-XerD complex is essential to convert dimers of the bacterial chromosome into monomers to permit their segregation at cell division. It also contributes to the segregational stability of plasmids.</text>
</comment>
<sequence length="301" mass="33573">METATCYLSDFFRYLKVQKNASPHTVTNYRADLDHFLAFAAAKLGMDEVPLAAVTPILIRAYLANLKDEDYARRTIARKMAALRSFFRHLCREAVLAENPFSAVRTPKLEKRLPSFLDPGEMTALLELPDKSSLGRRDAAILELLYATGMRVSELAGLAVRDVDLDSGYALVYGKGAKERVVPVGRKAVAAVKLYLDLARPRLVPAGEDHQTLFVNKRGGPLTDRSVRRVVDKYVEALAITKHVSPHTIRHTFATHLLNNGADLRSVQELLGHVNLSTTQLYTHVTKERIKSVYSQAHPRA</sequence>
<comment type="subcellular location">
    <subcellularLocation>
        <location evidence="1 10">Cytoplasm</location>
    </subcellularLocation>
</comment>
<reference evidence="14 15" key="1">
    <citation type="submission" date="2023-07" db="EMBL/GenBank/DDBJ databases">
        <title>The novel representative of Negativicutes class, Anaeroselena agilis gen. nov. sp. nov.</title>
        <authorList>
            <person name="Prokofeva M.I."/>
            <person name="Elcheninov A.G."/>
            <person name="Klyukina A."/>
            <person name="Kublanov I.V."/>
            <person name="Frolov E.N."/>
            <person name="Podosokorskaya O.A."/>
        </authorList>
    </citation>
    <scope>NUCLEOTIDE SEQUENCE [LARGE SCALE GENOMIC DNA]</scope>
    <source>
        <strain evidence="14 15">4137-cl</strain>
    </source>
</reference>
<dbReference type="NCBIfam" id="NF040815">
    <property type="entry name" value="recomb_XerA_Arch"/>
    <property type="match status" value="1"/>
</dbReference>
<evidence type="ECO:0000313" key="15">
    <source>
        <dbReference type="Proteomes" id="UP001254848"/>
    </source>
</evidence>
<keyword evidence="3 10" id="KW-0963">Cytoplasm</keyword>
<dbReference type="InterPro" id="IPR013762">
    <property type="entry name" value="Integrase-like_cat_sf"/>
</dbReference>
<keyword evidence="5 10" id="KW-0159">Chromosome partition</keyword>
<dbReference type="RefSeq" id="WP_413779797.1">
    <property type="nucleotide sequence ID" value="NZ_JAUOZS010000001.1"/>
</dbReference>
<evidence type="ECO:0000256" key="6">
    <source>
        <dbReference type="ARBA" id="ARBA00022908"/>
    </source>
</evidence>
<evidence type="ECO:0000256" key="4">
    <source>
        <dbReference type="ARBA" id="ARBA00022618"/>
    </source>
</evidence>
<dbReference type="NCBIfam" id="NF001399">
    <property type="entry name" value="PRK00283.1"/>
    <property type="match status" value="1"/>
</dbReference>
<feature type="active site" evidence="10">
    <location>
        <position position="247"/>
    </location>
</feature>
<dbReference type="Pfam" id="PF02899">
    <property type="entry name" value="Phage_int_SAM_1"/>
    <property type="match status" value="1"/>
</dbReference>
<dbReference type="PROSITE" id="PS51898">
    <property type="entry name" value="TYR_RECOMBINASE"/>
    <property type="match status" value="1"/>
</dbReference>
<dbReference type="PANTHER" id="PTHR30349:SF77">
    <property type="entry name" value="TYROSINE RECOMBINASE XERC"/>
    <property type="match status" value="1"/>
</dbReference>
<dbReference type="InterPro" id="IPR004107">
    <property type="entry name" value="Integrase_SAM-like_N"/>
</dbReference>
<comment type="similarity">
    <text evidence="2 10">Belongs to the 'phage' integrase family. XerC subfamily.</text>
</comment>
<dbReference type="CDD" id="cd00798">
    <property type="entry name" value="INT_XerDC_C"/>
    <property type="match status" value="1"/>
</dbReference>
<evidence type="ECO:0000256" key="11">
    <source>
        <dbReference type="NCBIfam" id="TIGR02224"/>
    </source>
</evidence>
<dbReference type="SUPFAM" id="SSF56349">
    <property type="entry name" value="DNA breaking-rejoining enzymes"/>
    <property type="match status" value="1"/>
</dbReference>
<evidence type="ECO:0000259" key="12">
    <source>
        <dbReference type="PROSITE" id="PS51898"/>
    </source>
</evidence>
<protein>
    <recommendedName>
        <fullName evidence="10 11">Tyrosine recombinase XerC</fullName>
    </recommendedName>
</protein>
<dbReference type="EMBL" id="JAUOZS010000001">
    <property type="protein sequence ID" value="MDT8901281.1"/>
    <property type="molecule type" value="Genomic_DNA"/>
</dbReference>
<dbReference type="NCBIfam" id="TIGR02224">
    <property type="entry name" value="recomb_XerC"/>
    <property type="match status" value="1"/>
</dbReference>
<dbReference type="InterPro" id="IPR023009">
    <property type="entry name" value="Tyrosine_recombinase_XerC/XerD"/>
</dbReference>
<organism evidence="14 15">
    <name type="scientific">Anaeroselena agilis</name>
    <dbReference type="NCBI Taxonomy" id="3063788"/>
    <lineage>
        <taxon>Bacteria</taxon>
        <taxon>Bacillati</taxon>
        <taxon>Bacillota</taxon>
        <taxon>Negativicutes</taxon>
        <taxon>Acetonemataceae</taxon>
        <taxon>Anaeroselena</taxon>
    </lineage>
</organism>
<dbReference type="InterPro" id="IPR011010">
    <property type="entry name" value="DNA_brk_join_enz"/>
</dbReference>
<dbReference type="Gene3D" id="1.10.150.130">
    <property type="match status" value="1"/>
</dbReference>
<dbReference type="Proteomes" id="UP001254848">
    <property type="component" value="Unassembled WGS sequence"/>
</dbReference>
<dbReference type="InterPro" id="IPR044068">
    <property type="entry name" value="CB"/>
</dbReference>
<dbReference type="InterPro" id="IPR002104">
    <property type="entry name" value="Integrase_catalytic"/>
</dbReference>
<keyword evidence="4 10" id="KW-0132">Cell division</keyword>
<comment type="subunit">
    <text evidence="10">Forms a cyclic heterotetrameric complex composed of two molecules of XerC and two molecules of XerD.</text>
</comment>
<dbReference type="InterPro" id="IPR010998">
    <property type="entry name" value="Integrase_recombinase_N"/>
</dbReference>
<dbReference type="InterPro" id="IPR050090">
    <property type="entry name" value="Tyrosine_recombinase_XerCD"/>
</dbReference>
<evidence type="ECO:0000256" key="3">
    <source>
        <dbReference type="ARBA" id="ARBA00022490"/>
    </source>
</evidence>
<feature type="active site" evidence="10">
    <location>
        <position position="175"/>
    </location>
</feature>
<keyword evidence="7 10" id="KW-0238">DNA-binding</keyword>
<comment type="caution">
    <text evidence="14">The sequence shown here is derived from an EMBL/GenBank/DDBJ whole genome shotgun (WGS) entry which is preliminary data.</text>
</comment>
<keyword evidence="6 10" id="KW-0229">DNA integration</keyword>
<feature type="domain" description="Core-binding (CB)" evidence="13">
    <location>
        <begin position="2"/>
        <end position="91"/>
    </location>
</feature>
<evidence type="ECO:0000259" key="13">
    <source>
        <dbReference type="PROSITE" id="PS51900"/>
    </source>
</evidence>
<dbReference type="PROSITE" id="PS51900">
    <property type="entry name" value="CB"/>
    <property type="match status" value="1"/>
</dbReference>